<proteinExistence type="predicted"/>
<keyword evidence="1" id="KW-0472">Membrane</keyword>
<evidence type="ECO:0000313" key="2">
    <source>
        <dbReference type="EMBL" id="EJW95293.1"/>
    </source>
</evidence>
<feature type="transmembrane region" description="Helical" evidence="1">
    <location>
        <begin position="15"/>
        <end position="34"/>
    </location>
</feature>
<name>J9FLI1_9ZZZZ</name>
<organism evidence="2">
    <name type="scientific">gut metagenome</name>
    <dbReference type="NCBI Taxonomy" id="749906"/>
    <lineage>
        <taxon>unclassified sequences</taxon>
        <taxon>metagenomes</taxon>
        <taxon>organismal metagenomes</taxon>
    </lineage>
</organism>
<dbReference type="AlphaFoldDB" id="J9FLI1"/>
<protein>
    <submittedName>
        <fullName evidence="2">Uncharacterized protein</fullName>
    </submittedName>
</protein>
<reference evidence="2" key="1">
    <citation type="journal article" date="2012" name="PLoS ONE">
        <title>Gene sets for utilization of primary and secondary nutrition supplies in the distal gut of endangered iberian lynx.</title>
        <authorList>
            <person name="Alcaide M."/>
            <person name="Messina E."/>
            <person name="Richter M."/>
            <person name="Bargiela R."/>
            <person name="Peplies J."/>
            <person name="Huws S.A."/>
            <person name="Newbold C.J."/>
            <person name="Golyshin P.N."/>
            <person name="Simon M.A."/>
            <person name="Lopez G."/>
            <person name="Yakimov M.M."/>
            <person name="Ferrer M."/>
        </authorList>
    </citation>
    <scope>NUCLEOTIDE SEQUENCE</scope>
</reference>
<accession>J9FLI1</accession>
<sequence>MVEAKCLLFLISFPYYYETLLCWAINFVTGLNYIF</sequence>
<keyword evidence="1" id="KW-1133">Transmembrane helix</keyword>
<gene>
    <name evidence="2" type="ORF">EVA_16600</name>
</gene>
<evidence type="ECO:0000256" key="1">
    <source>
        <dbReference type="SAM" id="Phobius"/>
    </source>
</evidence>
<keyword evidence="1" id="KW-0812">Transmembrane</keyword>
<comment type="caution">
    <text evidence="2">The sequence shown here is derived from an EMBL/GenBank/DDBJ whole genome shotgun (WGS) entry which is preliminary data.</text>
</comment>
<dbReference type="EMBL" id="AMCI01005894">
    <property type="protein sequence ID" value="EJW95293.1"/>
    <property type="molecule type" value="Genomic_DNA"/>
</dbReference>